<evidence type="ECO:0000313" key="3">
    <source>
        <dbReference type="Proteomes" id="UP001501470"/>
    </source>
</evidence>
<evidence type="ECO:0000313" key="2">
    <source>
        <dbReference type="EMBL" id="GAA1499362.1"/>
    </source>
</evidence>
<keyword evidence="3" id="KW-1185">Reference proteome</keyword>
<dbReference type="PROSITE" id="PS50234">
    <property type="entry name" value="VWFA"/>
    <property type="match status" value="1"/>
</dbReference>
<dbReference type="SMART" id="SM00327">
    <property type="entry name" value="VWA"/>
    <property type="match status" value="1"/>
</dbReference>
<gene>
    <name evidence="2" type="ORF">GCM10009827_000270</name>
</gene>
<protein>
    <submittedName>
        <fullName evidence="2">Substrate-binding domain-containing protein</fullName>
    </submittedName>
</protein>
<dbReference type="SUPFAM" id="SSF53850">
    <property type="entry name" value="Periplasmic binding protein-like II"/>
    <property type="match status" value="1"/>
</dbReference>
<dbReference type="Pfam" id="PF00092">
    <property type="entry name" value="VWA"/>
    <property type="match status" value="1"/>
</dbReference>
<comment type="caution">
    <text evidence="2">The sequence shown here is derived from an EMBL/GenBank/DDBJ whole genome shotgun (WGS) entry which is preliminary data.</text>
</comment>
<organism evidence="2 3">
    <name type="scientific">Dactylosporangium maewongense</name>
    <dbReference type="NCBI Taxonomy" id="634393"/>
    <lineage>
        <taxon>Bacteria</taxon>
        <taxon>Bacillati</taxon>
        <taxon>Actinomycetota</taxon>
        <taxon>Actinomycetes</taxon>
        <taxon>Micromonosporales</taxon>
        <taxon>Micromonosporaceae</taxon>
        <taxon>Dactylosporangium</taxon>
    </lineage>
</organism>
<name>A0ABN1ZHF9_9ACTN</name>
<accession>A0ABN1ZHF9</accession>
<dbReference type="EMBL" id="BAAAQD010000001">
    <property type="protein sequence ID" value="GAA1499362.1"/>
    <property type="molecule type" value="Genomic_DNA"/>
</dbReference>
<feature type="domain" description="VWFA" evidence="1">
    <location>
        <begin position="352"/>
        <end position="533"/>
    </location>
</feature>
<evidence type="ECO:0000259" key="1">
    <source>
        <dbReference type="PROSITE" id="PS50234"/>
    </source>
</evidence>
<dbReference type="InterPro" id="IPR002035">
    <property type="entry name" value="VWF_A"/>
</dbReference>
<dbReference type="Proteomes" id="UP001501470">
    <property type="component" value="Unassembled WGS sequence"/>
</dbReference>
<dbReference type="Gene3D" id="3.40.50.410">
    <property type="entry name" value="von Willebrand factor, type A domain"/>
    <property type="match status" value="1"/>
</dbReference>
<proteinExistence type="predicted"/>
<sequence length="537" mass="55827">MASLALVVVGSLAACTDTPQAAKGEQPFVKGDGVLRVLAGSELADLQPILDEAAAATGVTVKLTPTGTLDGVESVVQGGAAKQYDATWFASNRYLQLHPDAASRTGTATKIATSPVVLGLRRSVAEKLGWSVQDGGTRPTWSEIAVAAGERKFTYGMTNPAASNSGFAALVGVAAAIAGTGAALTADQIGPITPRLRAFFAGQSLTAGSSGWLMDAYLRAGAEGRPVDGLVNYESVILSLNASGKLTEPLTVVYPADGVVTADYPLTLLSGASEQARTNYAAVTDYLRRPSVQRQIMQRTWRRPAVPDASLTLDAAFGPKSGNLPELPFPGKLDAADALIGAFGDSLRRPARTIYVLDLSGSMKGERLAGLKTALTGLTGADTSLSGQFSRFNGREQVILLPFSTRPGTPTTFDLPEAGFEPTLAQIRTHVQQLKADGDTAIYDALLAAYGMVGAGGDDRVTSIVLLTDGARTAGADLAAFRAKVPQLPRVPVFTVLFGESNTGEMTEVSNLTGGRTFDARATGALAGAFKEIRGYQ</sequence>
<dbReference type="InterPro" id="IPR036465">
    <property type="entry name" value="vWFA_dom_sf"/>
</dbReference>
<dbReference type="SUPFAM" id="SSF53300">
    <property type="entry name" value="vWA-like"/>
    <property type="match status" value="1"/>
</dbReference>
<reference evidence="2 3" key="1">
    <citation type="journal article" date="2019" name="Int. J. Syst. Evol. Microbiol.">
        <title>The Global Catalogue of Microorganisms (GCM) 10K type strain sequencing project: providing services to taxonomists for standard genome sequencing and annotation.</title>
        <authorList>
            <consortium name="The Broad Institute Genomics Platform"/>
            <consortium name="The Broad Institute Genome Sequencing Center for Infectious Disease"/>
            <person name="Wu L."/>
            <person name="Ma J."/>
        </authorList>
    </citation>
    <scope>NUCLEOTIDE SEQUENCE [LARGE SCALE GENOMIC DNA]</scope>
    <source>
        <strain evidence="2 3">JCM 15933</strain>
    </source>
</reference>